<proteinExistence type="predicted"/>
<accession>A0A9J6HA72</accession>
<evidence type="ECO:0000313" key="2">
    <source>
        <dbReference type="Proteomes" id="UP000821853"/>
    </source>
</evidence>
<reference evidence="1 2" key="1">
    <citation type="journal article" date="2020" name="Cell">
        <title>Large-Scale Comparative Analyses of Tick Genomes Elucidate Their Genetic Diversity and Vector Capacities.</title>
        <authorList>
            <consortium name="Tick Genome and Microbiome Consortium (TIGMIC)"/>
            <person name="Jia N."/>
            <person name="Wang J."/>
            <person name="Shi W."/>
            <person name="Du L."/>
            <person name="Sun Y."/>
            <person name="Zhan W."/>
            <person name="Jiang J.F."/>
            <person name="Wang Q."/>
            <person name="Zhang B."/>
            <person name="Ji P."/>
            <person name="Bell-Sakyi L."/>
            <person name="Cui X.M."/>
            <person name="Yuan T.T."/>
            <person name="Jiang B.G."/>
            <person name="Yang W.F."/>
            <person name="Lam T.T."/>
            <person name="Chang Q.C."/>
            <person name="Ding S.J."/>
            <person name="Wang X.J."/>
            <person name="Zhu J.G."/>
            <person name="Ruan X.D."/>
            <person name="Zhao L."/>
            <person name="Wei J.T."/>
            <person name="Ye R.Z."/>
            <person name="Que T.C."/>
            <person name="Du C.H."/>
            <person name="Zhou Y.H."/>
            <person name="Cheng J.X."/>
            <person name="Dai P.F."/>
            <person name="Guo W.B."/>
            <person name="Han X.H."/>
            <person name="Huang E.J."/>
            <person name="Li L.F."/>
            <person name="Wei W."/>
            <person name="Gao Y.C."/>
            <person name="Liu J.Z."/>
            <person name="Shao H.Z."/>
            <person name="Wang X."/>
            <person name="Wang C.C."/>
            <person name="Yang T.C."/>
            <person name="Huo Q.B."/>
            <person name="Li W."/>
            <person name="Chen H.Y."/>
            <person name="Chen S.E."/>
            <person name="Zhou L.G."/>
            <person name="Ni X.B."/>
            <person name="Tian J.H."/>
            <person name="Sheng Y."/>
            <person name="Liu T."/>
            <person name="Pan Y.S."/>
            <person name="Xia L.Y."/>
            <person name="Li J."/>
            <person name="Zhao F."/>
            <person name="Cao W.C."/>
        </authorList>
    </citation>
    <scope>NUCLEOTIDE SEQUENCE [LARGE SCALE GENOMIC DNA]</scope>
    <source>
        <strain evidence="1">HaeL-2018</strain>
    </source>
</reference>
<sequence length="98" mass="11327">MGSCVSWVIRGKHATECFKDKGVQKQPTVFETLFCSCSVWVIAKQVSIVLQNDCCSLFVKVEKSEQQALEYFQNQFFEAYGGAWTTKVDWFFHSVKHF</sequence>
<dbReference type="Proteomes" id="UP000821853">
    <property type="component" value="Unassembled WGS sequence"/>
</dbReference>
<comment type="caution">
    <text evidence="1">The sequence shown here is derived from an EMBL/GenBank/DDBJ whole genome shotgun (WGS) entry which is preliminary data.</text>
</comment>
<keyword evidence="2" id="KW-1185">Reference proteome</keyword>
<dbReference type="EMBL" id="JABSTR010001252">
    <property type="protein sequence ID" value="KAH9383824.1"/>
    <property type="molecule type" value="Genomic_DNA"/>
</dbReference>
<protein>
    <submittedName>
        <fullName evidence="1">Uncharacterized protein</fullName>
    </submittedName>
</protein>
<dbReference type="OrthoDB" id="67688at2759"/>
<name>A0A9J6HA72_HAELO</name>
<organism evidence="1 2">
    <name type="scientific">Haemaphysalis longicornis</name>
    <name type="common">Bush tick</name>
    <dbReference type="NCBI Taxonomy" id="44386"/>
    <lineage>
        <taxon>Eukaryota</taxon>
        <taxon>Metazoa</taxon>
        <taxon>Ecdysozoa</taxon>
        <taxon>Arthropoda</taxon>
        <taxon>Chelicerata</taxon>
        <taxon>Arachnida</taxon>
        <taxon>Acari</taxon>
        <taxon>Parasitiformes</taxon>
        <taxon>Ixodida</taxon>
        <taxon>Ixodoidea</taxon>
        <taxon>Ixodidae</taxon>
        <taxon>Haemaphysalinae</taxon>
        <taxon>Haemaphysalis</taxon>
    </lineage>
</organism>
<dbReference type="AlphaFoldDB" id="A0A9J6HA72"/>
<gene>
    <name evidence="1" type="ORF">HPB48_025594</name>
</gene>
<evidence type="ECO:0000313" key="1">
    <source>
        <dbReference type="EMBL" id="KAH9383824.1"/>
    </source>
</evidence>
<dbReference type="VEuPathDB" id="VectorBase:HLOH_061291"/>